<keyword evidence="2" id="KW-0479">Metal-binding</keyword>
<dbReference type="Gene3D" id="3.30.70.100">
    <property type="match status" value="1"/>
</dbReference>
<name>A0A3S3P3Z7_9MAGN</name>
<keyword evidence="4" id="KW-0636">Prenylation</keyword>
<comment type="caution">
    <text evidence="8">The sequence shown here is derived from an EMBL/GenBank/DDBJ whole genome shotgun (WGS) entry which is preliminary data.</text>
</comment>
<dbReference type="Proteomes" id="UP000283530">
    <property type="component" value="Unassembled WGS sequence"/>
</dbReference>
<dbReference type="AlphaFoldDB" id="A0A3S3P3Z7"/>
<dbReference type="PANTHER" id="PTHR45811">
    <property type="entry name" value="COPPER TRANSPORT PROTEIN FAMILY-RELATED"/>
    <property type="match status" value="1"/>
</dbReference>
<evidence type="ECO:0000256" key="5">
    <source>
        <dbReference type="ARBA" id="ARBA00024045"/>
    </source>
</evidence>
<dbReference type="STRING" id="337451.A0A3S3P3Z7"/>
<keyword evidence="1" id="KW-0488">Methylation</keyword>
<evidence type="ECO:0000259" key="7">
    <source>
        <dbReference type="PROSITE" id="PS50846"/>
    </source>
</evidence>
<feature type="region of interest" description="Disordered" evidence="6">
    <location>
        <begin position="53"/>
        <end position="104"/>
    </location>
</feature>
<dbReference type="OrthoDB" id="689350at2759"/>
<gene>
    <name evidence="8" type="ORF">CKAN_01115400</name>
</gene>
<reference evidence="8 9" key="1">
    <citation type="journal article" date="2019" name="Nat. Plants">
        <title>Stout camphor tree genome fills gaps in understanding of flowering plant genome evolution.</title>
        <authorList>
            <person name="Chaw S.M."/>
            <person name="Liu Y.C."/>
            <person name="Wu Y.W."/>
            <person name="Wang H.Y."/>
            <person name="Lin C.I."/>
            <person name="Wu C.S."/>
            <person name="Ke H.M."/>
            <person name="Chang L.Y."/>
            <person name="Hsu C.Y."/>
            <person name="Yang H.T."/>
            <person name="Sudianto E."/>
            <person name="Hsu M.H."/>
            <person name="Wu K.P."/>
            <person name="Wang L.N."/>
            <person name="Leebens-Mack J.H."/>
            <person name="Tsai I.J."/>
        </authorList>
    </citation>
    <scope>NUCLEOTIDE SEQUENCE [LARGE SCALE GENOMIC DNA]</scope>
    <source>
        <strain evidence="9">cv. Chaw 1501</strain>
        <tissue evidence="8">Young leaves</tissue>
    </source>
</reference>
<evidence type="ECO:0000256" key="6">
    <source>
        <dbReference type="SAM" id="MobiDB-lite"/>
    </source>
</evidence>
<dbReference type="InterPro" id="IPR051863">
    <property type="entry name" value="HIPP"/>
</dbReference>
<dbReference type="InterPro" id="IPR036163">
    <property type="entry name" value="HMA_dom_sf"/>
</dbReference>
<evidence type="ECO:0000256" key="3">
    <source>
        <dbReference type="ARBA" id="ARBA00023288"/>
    </source>
</evidence>
<dbReference type="EMBL" id="QPKB01000004">
    <property type="protein sequence ID" value="RWR82437.1"/>
    <property type="molecule type" value="Genomic_DNA"/>
</dbReference>
<dbReference type="Pfam" id="PF00403">
    <property type="entry name" value="HMA"/>
    <property type="match status" value="1"/>
</dbReference>
<dbReference type="PROSITE" id="PS50846">
    <property type="entry name" value="HMA_2"/>
    <property type="match status" value="1"/>
</dbReference>
<keyword evidence="9" id="KW-1185">Reference proteome</keyword>
<dbReference type="CDD" id="cd00371">
    <property type="entry name" value="HMA"/>
    <property type="match status" value="1"/>
</dbReference>
<dbReference type="GO" id="GO:0046872">
    <property type="term" value="F:metal ion binding"/>
    <property type="evidence" value="ECO:0007669"/>
    <property type="project" value="UniProtKB-KW"/>
</dbReference>
<comment type="similarity">
    <text evidence="5">Belongs to the HIPP family.</text>
</comment>
<proteinExistence type="inferred from homology"/>
<protein>
    <submittedName>
        <fullName evidence="8">Enolase 4-like protein</fullName>
    </submittedName>
</protein>
<evidence type="ECO:0000313" key="8">
    <source>
        <dbReference type="EMBL" id="RWR82437.1"/>
    </source>
</evidence>
<dbReference type="InterPro" id="IPR006121">
    <property type="entry name" value="HMA_dom"/>
</dbReference>
<evidence type="ECO:0000256" key="2">
    <source>
        <dbReference type="ARBA" id="ARBA00022723"/>
    </source>
</evidence>
<keyword evidence="3" id="KW-0449">Lipoprotein</keyword>
<evidence type="ECO:0000313" key="9">
    <source>
        <dbReference type="Proteomes" id="UP000283530"/>
    </source>
</evidence>
<sequence>MVQRTVLKVDISCQKCKKKLLRAVSGLQGVDKIEIDAAKGTLTVTGDADPVEIITRTRRTGKTAEVVSVGPPPPPPKPDAAGDQKKAEAKKPEEKKTEHMAQKEVHVPQACHVCEQMGVHIGPYDTHVSCSIM</sequence>
<evidence type="ECO:0000256" key="4">
    <source>
        <dbReference type="ARBA" id="ARBA00023289"/>
    </source>
</evidence>
<dbReference type="SUPFAM" id="SSF55008">
    <property type="entry name" value="HMA, heavy metal-associated domain"/>
    <property type="match status" value="1"/>
</dbReference>
<dbReference type="PANTHER" id="PTHR45811:SF13">
    <property type="entry name" value="OS04G0661100 PROTEIN"/>
    <property type="match status" value="1"/>
</dbReference>
<accession>A0A3S3P3Z7</accession>
<feature type="compositionally biased region" description="Basic and acidic residues" evidence="6">
    <location>
        <begin position="80"/>
        <end position="104"/>
    </location>
</feature>
<feature type="domain" description="HMA" evidence="7">
    <location>
        <begin position="2"/>
        <end position="65"/>
    </location>
</feature>
<organism evidence="8 9">
    <name type="scientific">Cinnamomum micranthum f. kanehirae</name>
    <dbReference type="NCBI Taxonomy" id="337451"/>
    <lineage>
        <taxon>Eukaryota</taxon>
        <taxon>Viridiplantae</taxon>
        <taxon>Streptophyta</taxon>
        <taxon>Embryophyta</taxon>
        <taxon>Tracheophyta</taxon>
        <taxon>Spermatophyta</taxon>
        <taxon>Magnoliopsida</taxon>
        <taxon>Magnoliidae</taxon>
        <taxon>Laurales</taxon>
        <taxon>Lauraceae</taxon>
        <taxon>Cinnamomum</taxon>
    </lineage>
</organism>
<evidence type="ECO:0000256" key="1">
    <source>
        <dbReference type="ARBA" id="ARBA00022481"/>
    </source>
</evidence>